<reference evidence="1" key="1">
    <citation type="submission" date="2019-10" db="EMBL/GenBank/DDBJ databases">
        <authorList>
            <person name="Zhang R."/>
            <person name="Pan Y."/>
            <person name="Wang J."/>
            <person name="Ma R."/>
            <person name="Yu S."/>
        </authorList>
    </citation>
    <scope>NUCLEOTIDE SEQUENCE</scope>
    <source>
        <strain evidence="1">LA-IB0</strain>
        <tissue evidence="1">Leaf</tissue>
    </source>
</reference>
<sequence>MSGGSRPYFKERMEKKFSFPDEILKDLFEQLKDQGLIDLPEAKRLGEVGKTNNPKYCPYHRLVGHSIEECFILKERIKSLIKNGDIELPHIEKTSANLISLMLDSDDSIDSIEDYLHDESQSSDDEWMLFESKGAKKRREWGSKLATRKIPHLIPKKFRRPKVSKDKKKKKKG</sequence>
<keyword evidence="2" id="KW-1185">Reference proteome</keyword>
<name>A0AAV6XE65_9LAMI</name>
<dbReference type="Proteomes" id="UP000826271">
    <property type="component" value="Unassembled WGS sequence"/>
</dbReference>
<protein>
    <submittedName>
        <fullName evidence="1">Uncharacterized protein</fullName>
    </submittedName>
</protein>
<accession>A0AAV6XE65</accession>
<organism evidence="1 2">
    <name type="scientific">Buddleja alternifolia</name>
    <dbReference type="NCBI Taxonomy" id="168488"/>
    <lineage>
        <taxon>Eukaryota</taxon>
        <taxon>Viridiplantae</taxon>
        <taxon>Streptophyta</taxon>
        <taxon>Embryophyta</taxon>
        <taxon>Tracheophyta</taxon>
        <taxon>Spermatophyta</taxon>
        <taxon>Magnoliopsida</taxon>
        <taxon>eudicotyledons</taxon>
        <taxon>Gunneridae</taxon>
        <taxon>Pentapetalae</taxon>
        <taxon>asterids</taxon>
        <taxon>lamiids</taxon>
        <taxon>Lamiales</taxon>
        <taxon>Scrophulariaceae</taxon>
        <taxon>Buddlejeae</taxon>
        <taxon>Buddleja</taxon>
    </lineage>
</organism>
<proteinExistence type="predicted"/>
<gene>
    <name evidence="1" type="ORF">BUALT_Bualt08G0031400</name>
</gene>
<comment type="caution">
    <text evidence="1">The sequence shown here is derived from an EMBL/GenBank/DDBJ whole genome shotgun (WGS) entry which is preliminary data.</text>
</comment>
<dbReference type="EMBL" id="WHWC01000008">
    <property type="protein sequence ID" value="KAG8377423.1"/>
    <property type="molecule type" value="Genomic_DNA"/>
</dbReference>
<dbReference type="AlphaFoldDB" id="A0AAV6XE65"/>
<evidence type="ECO:0000313" key="1">
    <source>
        <dbReference type="EMBL" id="KAG8377423.1"/>
    </source>
</evidence>
<evidence type="ECO:0000313" key="2">
    <source>
        <dbReference type="Proteomes" id="UP000826271"/>
    </source>
</evidence>